<dbReference type="AlphaFoldDB" id="A0A421BB14"/>
<organism evidence="1 2">
    <name type="scientific">Actinokineospora cianjurensis</name>
    <dbReference type="NCBI Taxonomy" id="585224"/>
    <lineage>
        <taxon>Bacteria</taxon>
        <taxon>Bacillati</taxon>
        <taxon>Actinomycetota</taxon>
        <taxon>Actinomycetes</taxon>
        <taxon>Pseudonocardiales</taxon>
        <taxon>Pseudonocardiaceae</taxon>
        <taxon>Actinokineospora</taxon>
    </lineage>
</organism>
<accession>A0A421BB14</accession>
<dbReference type="SUPFAM" id="SSF47240">
    <property type="entry name" value="Ferritin-like"/>
    <property type="match status" value="1"/>
</dbReference>
<comment type="caution">
    <text evidence="1">The sequence shown here is derived from an EMBL/GenBank/DDBJ whole genome shotgun (WGS) entry which is preliminary data.</text>
</comment>
<dbReference type="EMBL" id="RCDD01000001">
    <property type="protein sequence ID" value="RLK61555.1"/>
    <property type="molecule type" value="Genomic_DNA"/>
</dbReference>
<evidence type="ECO:0000313" key="2">
    <source>
        <dbReference type="Proteomes" id="UP000282454"/>
    </source>
</evidence>
<dbReference type="Proteomes" id="UP000282454">
    <property type="component" value="Unassembled WGS sequence"/>
</dbReference>
<evidence type="ECO:0008006" key="3">
    <source>
        <dbReference type="Google" id="ProtNLM"/>
    </source>
</evidence>
<dbReference type="InterPro" id="IPR012348">
    <property type="entry name" value="RNR-like"/>
</dbReference>
<sequence length="228" mass="25104">MTDEEWLEEFTEEAARRMLRQEPEWGDGAELDPAVVRSVQRFQVGEDGDGANLVEKAGDGPYGAAVALFVAEEQNHARMLARLLEAAGASTIQSHWSDVVFVWLRRALGLRLELMVLTIAEVVALAYYRVLRDGVGDRLAGEVAARLLADERRHVPFHLHRLGRVSGVSRVAWRVLFLGAVLVVAVDHGSALRVLGVARRGFVREALAEFAAATSPVAVYELDGLRVR</sequence>
<evidence type="ECO:0000313" key="1">
    <source>
        <dbReference type="EMBL" id="RLK61555.1"/>
    </source>
</evidence>
<reference evidence="1 2" key="1">
    <citation type="submission" date="2018-10" db="EMBL/GenBank/DDBJ databases">
        <title>Genomic Encyclopedia of Archaeal and Bacterial Type Strains, Phase II (KMG-II): from individual species to whole genera.</title>
        <authorList>
            <person name="Goeker M."/>
        </authorList>
    </citation>
    <scope>NUCLEOTIDE SEQUENCE [LARGE SCALE GENOMIC DNA]</scope>
    <source>
        <strain evidence="1 2">DSM 45657</strain>
    </source>
</reference>
<dbReference type="InterPro" id="IPR009078">
    <property type="entry name" value="Ferritin-like_SF"/>
</dbReference>
<proteinExistence type="predicted"/>
<dbReference type="OrthoDB" id="5122030at2"/>
<dbReference type="GO" id="GO:0016491">
    <property type="term" value="F:oxidoreductase activity"/>
    <property type="evidence" value="ECO:0007669"/>
    <property type="project" value="InterPro"/>
</dbReference>
<name>A0A421BB14_9PSEU</name>
<dbReference type="RefSeq" id="WP_121390186.1">
    <property type="nucleotide sequence ID" value="NZ_RCDD01000001.1"/>
</dbReference>
<dbReference type="Gene3D" id="1.10.620.20">
    <property type="entry name" value="Ribonucleotide Reductase, subunit A"/>
    <property type="match status" value="1"/>
</dbReference>
<protein>
    <recommendedName>
        <fullName evidence="3">Ferritin-like domain-containing protein</fullName>
    </recommendedName>
</protein>
<keyword evidence="2" id="KW-1185">Reference proteome</keyword>
<gene>
    <name evidence="1" type="ORF">CLV68_2096</name>
</gene>